<evidence type="ECO:0000256" key="2">
    <source>
        <dbReference type="ARBA" id="ARBA00022603"/>
    </source>
</evidence>
<comment type="similarity">
    <text evidence="11">Belongs to the class I-like SAM-binding methyltransferase superfamily. RNA methyltransferase RlmE family.</text>
</comment>
<feature type="binding site" evidence="11">
    <location>
        <position position="157"/>
    </location>
    <ligand>
        <name>S-adenosyl-L-methionine</name>
        <dbReference type="ChEBI" id="CHEBI:59789"/>
    </ligand>
</feature>
<comment type="subcellular location">
    <subcellularLocation>
        <location evidence="11">Cytoplasm</location>
    </subcellularLocation>
</comment>
<dbReference type="Pfam" id="PF01728">
    <property type="entry name" value="FtsJ"/>
    <property type="match status" value="1"/>
</dbReference>
<dbReference type="Gene3D" id="3.40.50.150">
    <property type="entry name" value="Vaccinia Virus protein VP39"/>
    <property type="match status" value="1"/>
</dbReference>
<keyword evidence="4 11" id="KW-0949">S-adenosyl-L-methionine</keyword>
<feature type="binding site" evidence="11">
    <location>
        <position position="132"/>
    </location>
    <ligand>
        <name>S-adenosyl-L-methionine</name>
        <dbReference type="ChEBI" id="CHEBI:59789"/>
    </ligand>
</feature>
<organism evidence="14 15">
    <name type="scientific">Cobetia amphilecti</name>
    <dbReference type="NCBI Taxonomy" id="1055104"/>
    <lineage>
        <taxon>Bacteria</taxon>
        <taxon>Pseudomonadati</taxon>
        <taxon>Pseudomonadota</taxon>
        <taxon>Gammaproteobacteria</taxon>
        <taxon>Oceanospirillales</taxon>
        <taxon>Halomonadaceae</taxon>
        <taxon>Cobetia</taxon>
    </lineage>
</organism>
<evidence type="ECO:0000256" key="12">
    <source>
        <dbReference type="PIRSR" id="PIRSR005461-1"/>
    </source>
</evidence>
<reference evidence="14" key="1">
    <citation type="submission" date="2023-07" db="EMBL/GenBank/DDBJ databases">
        <title>Genome content predicts the carbon catabolic preferences of heterotrophic bacteria.</title>
        <authorList>
            <person name="Gralka M."/>
        </authorList>
    </citation>
    <scope>NUCLEOTIDE SEQUENCE</scope>
    <source>
        <strain evidence="14">C2R13</strain>
    </source>
</reference>
<dbReference type="InterPro" id="IPR015507">
    <property type="entry name" value="rRNA-MeTfrase_E"/>
</dbReference>
<dbReference type="AlphaFoldDB" id="A0AAP4TXK0"/>
<dbReference type="Proteomes" id="UP001170481">
    <property type="component" value="Unassembled WGS sequence"/>
</dbReference>
<keyword evidence="1 11" id="KW-0698">rRNA processing</keyword>
<keyword evidence="11" id="KW-0963">Cytoplasm</keyword>
<evidence type="ECO:0000256" key="5">
    <source>
        <dbReference type="ARBA" id="ARBA00037569"/>
    </source>
</evidence>
<evidence type="ECO:0000256" key="11">
    <source>
        <dbReference type="HAMAP-Rule" id="MF_01547"/>
    </source>
</evidence>
<feature type="binding site" evidence="11">
    <location>
        <position position="98"/>
    </location>
    <ligand>
        <name>S-adenosyl-L-methionine</name>
        <dbReference type="ChEBI" id="CHEBI:59789"/>
    </ligand>
</feature>
<dbReference type="HAMAP" id="MF_01547">
    <property type="entry name" value="RNA_methyltr_E"/>
    <property type="match status" value="1"/>
</dbReference>
<evidence type="ECO:0000256" key="8">
    <source>
        <dbReference type="ARBA" id="ARBA00041995"/>
    </source>
</evidence>
<feature type="domain" description="Ribosomal RNA methyltransferase FtsJ" evidence="13">
    <location>
        <begin position="64"/>
        <end position="240"/>
    </location>
</feature>
<evidence type="ECO:0000313" key="15">
    <source>
        <dbReference type="Proteomes" id="UP001170481"/>
    </source>
</evidence>
<evidence type="ECO:0000256" key="10">
    <source>
        <dbReference type="ARBA" id="ARBA00048970"/>
    </source>
</evidence>
<evidence type="ECO:0000256" key="6">
    <source>
        <dbReference type="ARBA" id="ARBA00038861"/>
    </source>
</evidence>
<protein>
    <recommendedName>
        <fullName evidence="7 11">Ribosomal RNA large subunit methyltransferase E</fullName>
        <ecNumber evidence="6 11">2.1.1.166</ecNumber>
    </recommendedName>
    <alternativeName>
        <fullName evidence="9 11">23S rRNA Um2552 methyltransferase</fullName>
    </alternativeName>
    <alternativeName>
        <fullName evidence="8 11">rRNA (uridine-2'-O-)-methyltransferase</fullName>
    </alternativeName>
</protein>
<dbReference type="PANTHER" id="PTHR10920">
    <property type="entry name" value="RIBOSOMAL RNA METHYLTRANSFERASE"/>
    <property type="match status" value="1"/>
</dbReference>
<dbReference type="NCBIfam" id="NF008390">
    <property type="entry name" value="PRK11188.1"/>
    <property type="match status" value="1"/>
</dbReference>
<comment type="function">
    <text evidence="5 11">Specifically methylates the uridine in position 2552 of 23S rRNA at the 2'-O position of the ribose in the fully assembled 50S ribosomal subunit.</text>
</comment>
<feature type="binding site" evidence="11">
    <location>
        <position position="96"/>
    </location>
    <ligand>
        <name>S-adenosyl-L-methionine</name>
        <dbReference type="ChEBI" id="CHEBI:59789"/>
    </ligand>
</feature>
<dbReference type="GO" id="GO:0005737">
    <property type="term" value="C:cytoplasm"/>
    <property type="evidence" value="ECO:0007669"/>
    <property type="project" value="UniProtKB-SubCell"/>
</dbReference>
<gene>
    <name evidence="11 14" type="primary">rlmE</name>
    <name evidence="11" type="synonym">ftsJ</name>
    <name evidence="11" type="synonym">rrmJ</name>
    <name evidence="14" type="ORF">Q4535_08600</name>
</gene>
<accession>A0AAP4TXK0</accession>
<dbReference type="PANTHER" id="PTHR10920:SF18">
    <property type="entry name" value="RRNA METHYLTRANSFERASE 2, MITOCHONDRIAL"/>
    <property type="match status" value="1"/>
</dbReference>
<evidence type="ECO:0000256" key="3">
    <source>
        <dbReference type="ARBA" id="ARBA00022679"/>
    </source>
</evidence>
<dbReference type="InterPro" id="IPR050082">
    <property type="entry name" value="RNA_methyltr_RlmE"/>
</dbReference>
<dbReference type="InterPro" id="IPR029063">
    <property type="entry name" value="SAM-dependent_MTases_sf"/>
</dbReference>
<evidence type="ECO:0000259" key="13">
    <source>
        <dbReference type="Pfam" id="PF01728"/>
    </source>
</evidence>
<evidence type="ECO:0000256" key="9">
    <source>
        <dbReference type="ARBA" id="ARBA00042745"/>
    </source>
</evidence>
<proteinExistence type="inferred from homology"/>
<keyword evidence="3 11" id="KW-0808">Transferase</keyword>
<dbReference type="PIRSF" id="PIRSF005461">
    <property type="entry name" value="23S_rRNA_mtase"/>
    <property type="match status" value="1"/>
</dbReference>
<dbReference type="EMBL" id="JAUORK010000009">
    <property type="protein sequence ID" value="MDO6672180.1"/>
    <property type="molecule type" value="Genomic_DNA"/>
</dbReference>
<name>A0AAP4TXK0_9GAMM</name>
<dbReference type="FunFam" id="3.40.50.150:FF:000005">
    <property type="entry name" value="Ribosomal RNA large subunit methyltransferase E"/>
    <property type="match status" value="1"/>
</dbReference>
<dbReference type="SUPFAM" id="SSF53335">
    <property type="entry name" value="S-adenosyl-L-methionine-dependent methyltransferases"/>
    <property type="match status" value="1"/>
</dbReference>
<comment type="caution">
    <text evidence="14">The sequence shown here is derived from an EMBL/GenBank/DDBJ whole genome shotgun (WGS) entry which is preliminary data.</text>
</comment>
<feature type="binding site" evidence="11">
    <location>
        <position position="116"/>
    </location>
    <ligand>
        <name>S-adenosyl-L-methionine</name>
        <dbReference type="ChEBI" id="CHEBI:59789"/>
    </ligand>
</feature>
<sequence>MTRPVRKLATPFVSSLSPRTISRQYSISPDIPGDNVAHPSKSSAGWMKEHFDDAYVQRSWADGYRSRASYKLIEIDDKDRLLKPGATVIDLGAAPGGWSQIAADRVGMEGVVIASDILEMDALAGVDFIQGDFTEEAVLNQILATLGDRPVDLVISDMAPNMSGMSAIDQPAGMYLVELALDLARQTLKPGGNFLVKVFQGEGFDAYLKDMRGSFNKVVTRKPEASRARSREVYLLGLGFKG</sequence>
<evidence type="ECO:0000256" key="7">
    <source>
        <dbReference type="ARBA" id="ARBA00041129"/>
    </source>
</evidence>
<dbReference type="EC" id="2.1.1.166" evidence="6 11"/>
<dbReference type="GO" id="GO:0008650">
    <property type="term" value="F:rRNA (uridine-2'-O-)-methyltransferase activity"/>
    <property type="evidence" value="ECO:0007669"/>
    <property type="project" value="UniProtKB-UniRule"/>
</dbReference>
<keyword evidence="2 11" id="KW-0489">Methyltransferase</keyword>
<evidence type="ECO:0000256" key="1">
    <source>
        <dbReference type="ARBA" id="ARBA00022552"/>
    </source>
</evidence>
<evidence type="ECO:0000313" key="14">
    <source>
        <dbReference type="EMBL" id="MDO6672180.1"/>
    </source>
</evidence>
<dbReference type="InterPro" id="IPR002877">
    <property type="entry name" value="RNA_MeTrfase_FtsJ_dom"/>
</dbReference>
<feature type="active site" description="Proton acceptor" evidence="11 12">
    <location>
        <position position="197"/>
    </location>
</feature>
<evidence type="ECO:0000256" key="4">
    <source>
        <dbReference type="ARBA" id="ARBA00022691"/>
    </source>
</evidence>
<comment type="catalytic activity">
    <reaction evidence="10 11">
        <text>uridine(2552) in 23S rRNA + S-adenosyl-L-methionine = 2'-O-methyluridine(2552) in 23S rRNA + S-adenosyl-L-homocysteine + H(+)</text>
        <dbReference type="Rhea" id="RHEA:42720"/>
        <dbReference type="Rhea" id="RHEA-COMP:10202"/>
        <dbReference type="Rhea" id="RHEA-COMP:10203"/>
        <dbReference type="ChEBI" id="CHEBI:15378"/>
        <dbReference type="ChEBI" id="CHEBI:57856"/>
        <dbReference type="ChEBI" id="CHEBI:59789"/>
        <dbReference type="ChEBI" id="CHEBI:65315"/>
        <dbReference type="ChEBI" id="CHEBI:74478"/>
        <dbReference type="EC" id="2.1.1.166"/>
    </reaction>
</comment>
<dbReference type="RefSeq" id="WP_303593837.1">
    <property type="nucleotide sequence ID" value="NZ_JAUORK010000009.1"/>
</dbReference>